<dbReference type="InterPro" id="IPR023198">
    <property type="entry name" value="PGP-like_dom2"/>
</dbReference>
<dbReference type="PANTHER" id="PTHR43434">
    <property type="entry name" value="PHOSPHOGLYCOLATE PHOSPHATASE"/>
    <property type="match status" value="1"/>
</dbReference>
<accession>A0A931J1S7</accession>
<gene>
    <name evidence="1" type="ORF">I7X39_13800</name>
</gene>
<dbReference type="PANTHER" id="PTHR43434:SF24">
    <property type="entry name" value="HYDROLASE-RELATED"/>
    <property type="match status" value="1"/>
</dbReference>
<dbReference type="NCBIfam" id="TIGR01549">
    <property type="entry name" value="HAD-SF-IA-v1"/>
    <property type="match status" value="1"/>
</dbReference>
<dbReference type="EMBL" id="JAEDAK010000009">
    <property type="protein sequence ID" value="MBH9577974.1"/>
    <property type="molecule type" value="Genomic_DNA"/>
</dbReference>
<comment type="caution">
    <text evidence="1">The sequence shown here is derived from an EMBL/GenBank/DDBJ whole genome shotgun (WGS) entry which is preliminary data.</text>
</comment>
<dbReference type="InterPro" id="IPR006549">
    <property type="entry name" value="HAD-SF_hydro_IIIA"/>
</dbReference>
<evidence type="ECO:0000313" key="1">
    <source>
        <dbReference type="EMBL" id="MBH9577974.1"/>
    </source>
</evidence>
<dbReference type="SFLD" id="SFLDS00003">
    <property type="entry name" value="Haloacid_Dehalogenase"/>
    <property type="match status" value="1"/>
</dbReference>
<dbReference type="SUPFAM" id="SSF56784">
    <property type="entry name" value="HAD-like"/>
    <property type="match status" value="1"/>
</dbReference>
<dbReference type="InterPro" id="IPR036412">
    <property type="entry name" value="HAD-like_sf"/>
</dbReference>
<sequence>MNPRFELLAFDWDGTLFDSTACIVKSIQAAAREFGLPEVPTERARHVIGLGLEPALQIAVPELPREQYRELANAYRRHYFATVHEVTLFEGVPELLHELAGRGHRLAVATGKSRRGLDEALRQVGLHDLFEATRTADETASKPNPQMLHELMDELGVPAHATLMIGDTTHDLQLAANAGTAALAVGFGAHGHEELQSLRPLALVHDVPALAHWLRTHG</sequence>
<evidence type="ECO:0000313" key="2">
    <source>
        <dbReference type="Proteomes" id="UP000613266"/>
    </source>
</evidence>
<dbReference type="Gene3D" id="1.10.150.240">
    <property type="entry name" value="Putative phosphatase, domain 2"/>
    <property type="match status" value="1"/>
</dbReference>
<dbReference type="GO" id="GO:0005829">
    <property type="term" value="C:cytosol"/>
    <property type="evidence" value="ECO:0007669"/>
    <property type="project" value="TreeGrafter"/>
</dbReference>
<proteinExistence type="predicted"/>
<dbReference type="SFLD" id="SFLDG01129">
    <property type="entry name" value="C1.5:_HAD__Beta-PGM__Phosphata"/>
    <property type="match status" value="1"/>
</dbReference>
<dbReference type="RefSeq" id="WP_198111747.1">
    <property type="nucleotide sequence ID" value="NZ_JAEDAK010000009.1"/>
</dbReference>
<reference evidence="1" key="1">
    <citation type="submission" date="2020-12" db="EMBL/GenBank/DDBJ databases">
        <title>The genome sequence of Inhella sp. 1Y17.</title>
        <authorList>
            <person name="Liu Y."/>
        </authorList>
    </citation>
    <scope>NUCLEOTIDE SEQUENCE</scope>
    <source>
        <strain evidence="1">1Y17</strain>
    </source>
</reference>
<keyword evidence="2" id="KW-1185">Reference proteome</keyword>
<dbReference type="InterPro" id="IPR023214">
    <property type="entry name" value="HAD_sf"/>
</dbReference>
<dbReference type="Pfam" id="PF13419">
    <property type="entry name" value="HAD_2"/>
    <property type="match status" value="1"/>
</dbReference>
<dbReference type="Gene3D" id="3.40.50.1000">
    <property type="entry name" value="HAD superfamily/HAD-like"/>
    <property type="match status" value="1"/>
</dbReference>
<dbReference type="AlphaFoldDB" id="A0A931J1S7"/>
<keyword evidence="1" id="KW-0378">Hydrolase</keyword>
<dbReference type="InterPro" id="IPR006439">
    <property type="entry name" value="HAD-SF_hydro_IA"/>
</dbReference>
<organism evidence="1 2">
    <name type="scientific">Inhella proteolytica</name>
    <dbReference type="NCBI Taxonomy" id="2795029"/>
    <lineage>
        <taxon>Bacteria</taxon>
        <taxon>Pseudomonadati</taxon>
        <taxon>Pseudomonadota</taxon>
        <taxon>Betaproteobacteria</taxon>
        <taxon>Burkholderiales</taxon>
        <taxon>Sphaerotilaceae</taxon>
        <taxon>Inhella</taxon>
    </lineage>
</organism>
<dbReference type="InterPro" id="IPR041492">
    <property type="entry name" value="HAD_2"/>
</dbReference>
<protein>
    <submittedName>
        <fullName evidence="1">HAD-IA family hydrolase</fullName>
    </submittedName>
</protein>
<dbReference type="InterPro" id="IPR050155">
    <property type="entry name" value="HAD-like_hydrolase_sf"/>
</dbReference>
<dbReference type="NCBIfam" id="TIGR01662">
    <property type="entry name" value="HAD-SF-IIIA"/>
    <property type="match status" value="1"/>
</dbReference>
<dbReference type="SFLD" id="SFLDG01135">
    <property type="entry name" value="C1.5.6:_HAD__Beta-PGM__Phospha"/>
    <property type="match status" value="1"/>
</dbReference>
<dbReference type="GO" id="GO:0008967">
    <property type="term" value="F:phosphoglycolate phosphatase activity"/>
    <property type="evidence" value="ECO:0007669"/>
    <property type="project" value="TreeGrafter"/>
</dbReference>
<dbReference type="GO" id="GO:0006281">
    <property type="term" value="P:DNA repair"/>
    <property type="evidence" value="ECO:0007669"/>
    <property type="project" value="TreeGrafter"/>
</dbReference>
<name>A0A931J1S7_9BURK</name>
<dbReference type="Proteomes" id="UP000613266">
    <property type="component" value="Unassembled WGS sequence"/>
</dbReference>